<evidence type="ECO:0000313" key="7">
    <source>
        <dbReference type="EMBL" id="GMH92274.1"/>
    </source>
</evidence>
<dbReference type="PANTHER" id="PTHR19370">
    <property type="entry name" value="NADH-CYTOCHROME B5 REDUCTASE"/>
    <property type="match status" value="1"/>
</dbReference>
<comment type="caution">
    <text evidence="7">The sequence shown here is derived from an EMBL/GenBank/DDBJ whole genome shotgun (WGS) entry which is preliminary data.</text>
</comment>
<evidence type="ECO:0000256" key="4">
    <source>
        <dbReference type="ARBA" id="ARBA00023002"/>
    </source>
</evidence>
<dbReference type="Pfam" id="PF00970">
    <property type="entry name" value="FAD_binding_6"/>
    <property type="match status" value="1"/>
</dbReference>
<evidence type="ECO:0000259" key="6">
    <source>
        <dbReference type="PROSITE" id="PS51384"/>
    </source>
</evidence>
<organism evidence="7 8">
    <name type="scientific">Triparma verrucosa</name>
    <dbReference type="NCBI Taxonomy" id="1606542"/>
    <lineage>
        <taxon>Eukaryota</taxon>
        <taxon>Sar</taxon>
        <taxon>Stramenopiles</taxon>
        <taxon>Ochrophyta</taxon>
        <taxon>Bolidophyceae</taxon>
        <taxon>Parmales</taxon>
        <taxon>Triparmaceae</taxon>
        <taxon>Triparma</taxon>
    </lineage>
</organism>
<dbReference type="Gene3D" id="3.40.50.80">
    <property type="entry name" value="Nucleotide-binding domain of ferredoxin-NADP reductase (FNR) module"/>
    <property type="match status" value="1"/>
</dbReference>
<dbReference type="GO" id="GO:0016491">
    <property type="term" value="F:oxidoreductase activity"/>
    <property type="evidence" value="ECO:0007669"/>
    <property type="project" value="UniProtKB-KW"/>
</dbReference>
<evidence type="ECO:0000256" key="5">
    <source>
        <dbReference type="PIRSR" id="PIRSR601834-1"/>
    </source>
</evidence>
<dbReference type="InterPro" id="IPR008333">
    <property type="entry name" value="Cbr1-like_FAD-bd_dom"/>
</dbReference>
<dbReference type="Gene3D" id="2.40.30.10">
    <property type="entry name" value="Translation factors"/>
    <property type="match status" value="1"/>
</dbReference>
<dbReference type="AlphaFoldDB" id="A0A9W7BRP3"/>
<keyword evidence="2 5" id="KW-0285">Flavoprotein</keyword>
<keyword evidence="3 5" id="KW-0274">FAD</keyword>
<dbReference type="InterPro" id="IPR039261">
    <property type="entry name" value="FNR_nucleotide-bd"/>
</dbReference>
<comment type="cofactor">
    <cofactor evidence="1 5">
        <name>FAD</name>
        <dbReference type="ChEBI" id="CHEBI:57692"/>
    </cofactor>
</comment>
<dbReference type="PROSITE" id="PS51384">
    <property type="entry name" value="FAD_FR"/>
    <property type="match status" value="1"/>
</dbReference>
<evidence type="ECO:0000256" key="3">
    <source>
        <dbReference type="ARBA" id="ARBA00022827"/>
    </source>
</evidence>
<evidence type="ECO:0000313" key="8">
    <source>
        <dbReference type="Proteomes" id="UP001165160"/>
    </source>
</evidence>
<dbReference type="InterPro" id="IPR017927">
    <property type="entry name" value="FAD-bd_FR_type"/>
</dbReference>
<feature type="binding site" evidence="5">
    <location>
        <position position="91"/>
    </location>
    <ligand>
        <name>FAD</name>
        <dbReference type="ChEBI" id="CHEBI:57692"/>
    </ligand>
</feature>
<reference evidence="8" key="1">
    <citation type="journal article" date="2023" name="Commun. Biol.">
        <title>Genome analysis of Parmales, the sister group of diatoms, reveals the evolutionary specialization of diatoms from phago-mixotrophs to photoautotrophs.</title>
        <authorList>
            <person name="Ban H."/>
            <person name="Sato S."/>
            <person name="Yoshikawa S."/>
            <person name="Yamada K."/>
            <person name="Nakamura Y."/>
            <person name="Ichinomiya M."/>
            <person name="Sato N."/>
            <person name="Blanc-Mathieu R."/>
            <person name="Endo H."/>
            <person name="Kuwata A."/>
            <person name="Ogata H."/>
        </authorList>
    </citation>
    <scope>NUCLEOTIDE SEQUENCE [LARGE SCALE GENOMIC DNA]</scope>
    <source>
        <strain evidence="8">NIES 3699</strain>
    </source>
</reference>
<feature type="binding site" evidence="5">
    <location>
        <position position="90"/>
    </location>
    <ligand>
        <name>FAD</name>
        <dbReference type="ChEBI" id="CHEBI:57692"/>
    </ligand>
</feature>
<feature type="binding site" evidence="5">
    <location>
        <position position="66"/>
    </location>
    <ligand>
        <name>FAD</name>
        <dbReference type="ChEBI" id="CHEBI:57692"/>
    </ligand>
</feature>
<evidence type="ECO:0000256" key="2">
    <source>
        <dbReference type="ARBA" id="ARBA00022630"/>
    </source>
</evidence>
<name>A0A9W7BRP3_9STRA</name>
<feature type="binding site" evidence="5">
    <location>
        <position position="81"/>
    </location>
    <ligand>
        <name>FAD</name>
        <dbReference type="ChEBI" id="CHEBI:57692"/>
    </ligand>
</feature>
<proteinExistence type="predicted"/>
<feature type="binding site" evidence="5">
    <location>
        <position position="64"/>
    </location>
    <ligand>
        <name>FAD</name>
        <dbReference type="ChEBI" id="CHEBI:57692"/>
    </ligand>
</feature>
<feature type="binding site" evidence="5">
    <location>
        <position position="135"/>
    </location>
    <ligand>
        <name>FAD</name>
        <dbReference type="ChEBI" id="CHEBI:57692"/>
    </ligand>
</feature>
<accession>A0A9W7BRP3</accession>
<dbReference type="EMBL" id="BRXX01000126">
    <property type="protein sequence ID" value="GMH92274.1"/>
    <property type="molecule type" value="Genomic_DNA"/>
</dbReference>
<gene>
    <name evidence="7" type="ORF">TrVE_jg7543</name>
</gene>
<dbReference type="InterPro" id="IPR017938">
    <property type="entry name" value="Riboflavin_synthase-like_b-brl"/>
</dbReference>
<dbReference type="SUPFAM" id="SSF52343">
    <property type="entry name" value="Ferredoxin reductase-like, C-terminal NADP-linked domain"/>
    <property type="match status" value="1"/>
</dbReference>
<keyword evidence="8" id="KW-1185">Reference proteome</keyword>
<evidence type="ECO:0000256" key="1">
    <source>
        <dbReference type="ARBA" id="ARBA00001974"/>
    </source>
</evidence>
<dbReference type="InterPro" id="IPR001834">
    <property type="entry name" value="CBR-like"/>
</dbReference>
<protein>
    <recommendedName>
        <fullName evidence="6">FAD-binding FR-type domain-containing protein</fullName>
    </recommendedName>
</protein>
<keyword evidence="4" id="KW-0560">Oxidoreductase</keyword>
<sequence length="260" mass="28567">MHVFKPTAVALKEKLELFPGSVVSPAVVKLTFALPDPASSLHSLGFDLGLGDFVRFRFPGTRARAYSPTSHPSEVGSFTIVIRVYPGGAVSPKLAALNLSDTAEVTGPLPVPWLTRKRYHGVKHIAAVAFGVGITELVSLLRSELLSDTTETITVLWCLRKKDEQAIGSDLYDYSADKRVKFEYVFSRETDGKRADAELISTTFGHLNAKETAVVCVGAKASERECYLWFTSLGYKQRLLKMGIRFGGRTKSPLWTSIPK</sequence>
<feature type="domain" description="FAD-binding FR-type" evidence="6">
    <location>
        <begin position="4"/>
        <end position="115"/>
    </location>
</feature>
<dbReference type="Proteomes" id="UP001165160">
    <property type="component" value="Unassembled WGS sequence"/>
</dbReference>
<dbReference type="SUPFAM" id="SSF63380">
    <property type="entry name" value="Riboflavin synthase domain-like"/>
    <property type="match status" value="1"/>
</dbReference>